<evidence type="ECO:0000256" key="1">
    <source>
        <dbReference type="SAM" id="MobiDB-lite"/>
    </source>
</evidence>
<feature type="region of interest" description="Disordered" evidence="1">
    <location>
        <begin position="172"/>
        <end position="234"/>
    </location>
</feature>
<dbReference type="RefSeq" id="WP_368846611.1">
    <property type="nucleotide sequence ID" value="NZ_CP194411.1"/>
</dbReference>
<protein>
    <submittedName>
        <fullName evidence="2">Uncharacterized protein</fullName>
    </submittedName>
</protein>
<organism evidence="2 3">
    <name type="scientific">Selenomonas sputigena</name>
    <dbReference type="NCBI Taxonomy" id="69823"/>
    <lineage>
        <taxon>Bacteria</taxon>
        <taxon>Bacillati</taxon>
        <taxon>Bacillota</taxon>
        <taxon>Negativicutes</taxon>
        <taxon>Selenomonadales</taxon>
        <taxon>Selenomonadaceae</taxon>
        <taxon>Selenomonas</taxon>
    </lineage>
</organism>
<feature type="compositionally biased region" description="Basic and acidic residues" evidence="1">
    <location>
        <begin position="172"/>
        <end position="216"/>
    </location>
</feature>
<accession>A0ABV3X5K2</accession>
<name>A0ABV3X5K2_9FIRM</name>
<sequence length="234" mass="25829">MIISADKKVLQAISLPQAQPLMGKREKQGGVSDAIGEAVEALISQKGKAMSADELAQKLQQGDKLTEAGAELTAIEEKKNGVTAAKDRLKEIGKQLSDKTLSDEDKRALDKEKEQLKSQIMAASPEDKLSMVQEMKRKAEKEGNKEAVLGLGEWVGDIKKEVVEASVKETQLRAKAAQEEAEKAGEEAKAKEREKEPVKDENIRQKLENELEKETAKTMGQPFFRRTKESEPMA</sequence>
<proteinExistence type="predicted"/>
<feature type="compositionally biased region" description="Basic and acidic residues" evidence="1">
    <location>
        <begin position="99"/>
        <end position="116"/>
    </location>
</feature>
<gene>
    <name evidence="2" type="ORF">QCO44_04425</name>
</gene>
<feature type="region of interest" description="Disordered" evidence="1">
    <location>
        <begin position="99"/>
        <end position="119"/>
    </location>
</feature>
<evidence type="ECO:0000313" key="2">
    <source>
        <dbReference type="EMBL" id="MEX5284892.1"/>
    </source>
</evidence>
<dbReference type="EMBL" id="JARVLH010000002">
    <property type="protein sequence ID" value="MEX5284892.1"/>
    <property type="molecule type" value="Genomic_DNA"/>
</dbReference>
<evidence type="ECO:0000313" key="3">
    <source>
        <dbReference type="Proteomes" id="UP001559623"/>
    </source>
</evidence>
<comment type="caution">
    <text evidence="2">The sequence shown here is derived from an EMBL/GenBank/DDBJ whole genome shotgun (WGS) entry which is preliminary data.</text>
</comment>
<dbReference type="Proteomes" id="UP001559623">
    <property type="component" value="Unassembled WGS sequence"/>
</dbReference>
<reference evidence="2 3" key="1">
    <citation type="submission" date="2023-04" db="EMBL/GenBank/DDBJ databases">
        <title>Genome Sequence of Selenomonas sputigena ATCC 33150.</title>
        <authorList>
            <person name="Miller D.P."/>
            <person name="Anvari S."/>
            <person name="Polson S.W."/>
            <person name="Macdonald M."/>
            <person name="Mcdowell J.V."/>
        </authorList>
    </citation>
    <scope>NUCLEOTIDE SEQUENCE [LARGE SCALE GENOMIC DNA]</scope>
    <source>
        <strain evidence="2 3">ATCC 33150</strain>
    </source>
</reference>
<keyword evidence="3" id="KW-1185">Reference proteome</keyword>